<reference evidence="2" key="1">
    <citation type="submission" date="2021-01" db="EMBL/GenBank/DDBJ databases">
        <authorList>
            <consortium name="Genoscope - CEA"/>
            <person name="William W."/>
        </authorList>
    </citation>
    <scope>NUCLEOTIDE SEQUENCE</scope>
</reference>
<proteinExistence type="predicted"/>
<comment type="caution">
    <text evidence="2">The sequence shown here is derived from an EMBL/GenBank/DDBJ whole genome shotgun (WGS) entry which is preliminary data.</text>
</comment>
<keyword evidence="3" id="KW-1185">Reference proteome</keyword>
<organism evidence="2 3">
    <name type="scientific">Paramecium sonneborni</name>
    <dbReference type="NCBI Taxonomy" id="65129"/>
    <lineage>
        <taxon>Eukaryota</taxon>
        <taxon>Sar</taxon>
        <taxon>Alveolata</taxon>
        <taxon>Ciliophora</taxon>
        <taxon>Intramacronucleata</taxon>
        <taxon>Oligohymenophorea</taxon>
        <taxon>Peniculida</taxon>
        <taxon>Parameciidae</taxon>
        <taxon>Paramecium</taxon>
    </lineage>
</organism>
<evidence type="ECO:0000259" key="1">
    <source>
        <dbReference type="PROSITE" id="PS50006"/>
    </source>
</evidence>
<dbReference type="EMBL" id="CAJJDN010000020">
    <property type="protein sequence ID" value="CAD8065504.1"/>
    <property type="molecule type" value="Genomic_DNA"/>
</dbReference>
<dbReference type="SMART" id="SM00240">
    <property type="entry name" value="FHA"/>
    <property type="match status" value="2"/>
</dbReference>
<sequence length="459" mass="53771">MNNFHNENQENQNESDLPTNRQILSFLQLGIQQFEQFNLIFDSIPLFRNDTFIEEENNSRFLQFGRAQVILDGQSSREKLLNIQKYLEKRTTQIQNNQLDPKQPHIKITQLRNLNINHEYFINEFGLVNSNKNTNSVDILIGRQYSQISDIIPNDIILPQDRSISRIHCKIVYNDYFRKDQILDPFHLKILKLINLPSQIKSRISKFLEKPKIVQIQDLGSICGTYLRIFRQEPFLIQKDHKFSIGSDTYFNIVFNHRSNQNLKQIDDEWHSIIQHLKTLKQSQKHEIHSSEFLILPNNFETFEKLKSLSIVDLYKKLTEYELPILIVKFSGQGVDINKSINLFVGTTQADTNDFFIGRGTENNIKINSNTISRKQCRLKYSKKLSGWVINDGFQDRDSANGTWISLQTIEQSEKILESNLIELHHNDEIKISDFILKIELLKGTQEGIGHKINKFLHD</sequence>
<name>A0A8S1LS93_9CILI</name>
<dbReference type="CDD" id="cd00060">
    <property type="entry name" value="FHA"/>
    <property type="match status" value="1"/>
</dbReference>
<dbReference type="Pfam" id="PF00498">
    <property type="entry name" value="FHA"/>
    <property type="match status" value="1"/>
</dbReference>
<dbReference type="Proteomes" id="UP000692954">
    <property type="component" value="Unassembled WGS sequence"/>
</dbReference>
<dbReference type="PANTHER" id="PTHR46210">
    <property type="entry name" value="FHA DOMAIN-CONTAINING PROTEIN"/>
    <property type="match status" value="1"/>
</dbReference>
<dbReference type="PROSITE" id="PS50006">
    <property type="entry name" value="FHA_DOMAIN"/>
    <property type="match status" value="2"/>
</dbReference>
<feature type="domain" description="FHA" evidence="1">
    <location>
        <begin position="355"/>
        <end position="410"/>
    </location>
</feature>
<evidence type="ECO:0000313" key="2">
    <source>
        <dbReference type="EMBL" id="CAD8065504.1"/>
    </source>
</evidence>
<evidence type="ECO:0000313" key="3">
    <source>
        <dbReference type="Proteomes" id="UP000692954"/>
    </source>
</evidence>
<dbReference type="InterPro" id="IPR000253">
    <property type="entry name" value="FHA_dom"/>
</dbReference>
<protein>
    <recommendedName>
        <fullName evidence="1">FHA domain-containing protein</fullName>
    </recommendedName>
</protein>
<accession>A0A8S1LS93</accession>
<dbReference type="PANTHER" id="PTHR46210:SF1">
    <property type="entry name" value="FHA DOMAIN-CONTAINING PROTEIN"/>
    <property type="match status" value="1"/>
</dbReference>
<dbReference type="AlphaFoldDB" id="A0A8S1LS93"/>
<dbReference type="OrthoDB" id="298175at2759"/>
<feature type="domain" description="FHA" evidence="1">
    <location>
        <begin position="139"/>
        <end position="232"/>
    </location>
</feature>
<gene>
    <name evidence="2" type="ORF">PSON_ATCC_30995.1.T0200240</name>
</gene>